<dbReference type="Pfam" id="PF02028">
    <property type="entry name" value="BCCT"/>
    <property type="match status" value="1"/>
</dbReference>
<evidence type="ECO:0000256" key="4">
    <source>
        <dbReference type="ARBA" id="ARBA00022475"/>
    </source>
</evidence>
<feature type="transmembrane region" description="Helical" evidence="9">
    <location>
        <begin position="338"/>
        <end position="356"/>
    </location>
</feature>
<dbReference type="Proteomes" id="UP000198742">
    <property type="component" value="Unassembled WGS sequence"/>
</dbReference>
<feature type="transmembrane region" description="Helical" evidence="9">
    <location>
        <begin position="65"/>
        <end position="85"/>
    </location>
</feature>
<dbReference type="GO" id="GO:0022857">
    <property type="term" value="F:transmembrane transporter activity"/>
    <property type="evidence" value="ECO:0007669"/>
    <property type="project" value="InterPro"/>
</dbReference>
<dbReference type="GO" id="GO:0005886">
    <property type="term" value="C:plasma membrane"/>
    <property type="evidence" value="ECO:0007669"/>
    <property type="project" value="UniProtKB-SubCell"/>
</dbReference>
<protein>
    <submittedName>
        <fullName evidence="10">Choline/carnitine/betaine transport</fullName>
    </submittedName>
</protein>
<reference evidence="11" key="1">
    <citation type="submission" date="2016-10" db="EMBL/GenBank/DDBJ databases">
        <authorList>
            <person name="Varghese N."/>
            <person name="Submissions S."/>
        </authorList>
    </citation>
    <scope>NUCLEOTIDE SEQUENCE [LARGE SCALE GENOMIC DNA]</scope>
    <source>
        <strain evidence="11">DSM 22017</strain>
    </source>
</reference>
<organism evidence="10 11">
    <name type="scientific">Nocardioides exalbidus</name>
    <dbReference type="NCBI Taxonomy" id="402596"/>
    <lineage>
        <taxon>Bacteria</taxon>
        <taxon>Bacillati</taxon>
        <taxon>Actinomycetota</taxon>
        <taxon>Actinomycetes</taxon>
        <taxon>Propionibacteriales</taxon>
        <taxon>Nocardioidaceae</taxon>
        <taxon>Nocardioides</taxon>
    </lineage>
</organism>
<feature type="transmembrane region" description="Helical" evidence="9">
    <location>
        <begin position="27"/>
        <end position="45"/>
    </location>
</feature>
<dbReference type="OrthoDB" id="9775735at2"/>
<feature type="transmembrane region" description="Helical" evidence="9">
    <location>
        <begin position="283"/>
        <end position="306"/>
    </location>
</feature>
<evidence type="ECO:0000256" key="1">
    <source>
        <dbReference type="ARBA" id="ARBA00004651"/>
    </source>
</evidence>
<evidence type="ECO:0000313" key="11">
    <source>
        <dbReference type="Proteomes" id="UP000198742"/>
    </source>
</evidence>
<keyword evidence="3" id="KW-0813">Transport</keyword>
<evidence type="ECO:0000256" key="6">
    <source>
        <dbReference type="ARBA" id="ARBA00022989"/>
    </source>
</evidence>
<feature type="region of interest" description="Disordered" evidence="8">
    <location>
        <begin position="557"/>
        <end position="576"/>
    </location>
</feature>
<proteinExistence type="inferred from homology"/>
<evidence type="ECO:0000256" key="5">
    <source>
        <dbReference type="ARBA" id="ARBA00022692"/>
    </source>
</evidence>
<accession>A0A1H4S0T9</accession>
<sequence length="576" mass="60948">MAIKESGPDTAVPPSSEPHGHFPLDKITFGVAAGLAVAFLLWGGFDSEGMGTATGKTLSWLTSSFGWLFILVSAVFLLFSAYLAVTRYGNIKLGPDDSEPEFSTFSWVSMMFATGMGIGLMFWGVAEPLTYLTATDASSIPPGRGEAGTPAAAGTAMEYAFFHWGFHPWSMYAVIGLAIGYFAYRKGTGNLVSGAFGPLLGARAKGGPGKAIDIIAIFATLFGSATSLGLGALQITGGLDDVFGSGDSKWLTVGVIAVLTLCFVLSAVTGVEKGVQLLSNANAIAAVLLVFFLFVVGPTVFILSTFTESLGGYLTHLPAMSFRTGAFGNSEFLSTWTIFYWAWWISWTPFVGMFIARISKGRTIRQFVVYVILVPSIVSFAWFSILGGAAIDLQLTGVKDMGAELAANGTEGALFTMLREYPLASITVVLAVFLVAIFFITGADSASIVMGMLSQNGKEEPMRWLVIFWGVAQGAVAALLLFSGGLGALQTLVIIVAGPFMLVICAMCVSLMKSLRKEPYESTLPPRVRRAVLHAQQFDSMEHHTVALAGYGAEPEEVTATPEDGAGDQGGASATY</sequence>
<keyword evidence="5 9" id="KW-0812">Transmembrane</keyword>
<feature type="transmembrane region" description="Helical" evidence="9">
    <location>
        <begin position="211"/>
        <end position="230"/>
    </location>
</feature>
<feature type="transmembrane region" description="Helical" evidence="9">
    <location>
        <begin position="368"/>
        <end position="391"/>
    </location>
</feature>
<dbReference type="STRING" id="402596.SAMN04489844_2183"/>
<comment type="similarity">
    <text evidence="2">Belongs to the BCCT transporter (TC 2.A.15) family.</text>
</comment>
<feature type="transmembrane region" description="Helical" evidence="9">
    <location>
        <begin position="488"/>
        <end position="512"/>
    </location>
</feature>
<keyword evidence="11" id="KW-1185">Reference proteome</keyword>
<feature type="transmembrane region" description="Helical" evidence="9">
    <location>
        <begin position="105"/>
        <end position="126"/>
    </location>
</feature>
<keyword evidence="4" id="KW-1003">Cell membrane</keyword>
<dbReference type="EMBL" id="FNRT01000002">
    <property type="protein sequence ID" value="SEC37780.1"/>
    <property type="molecule type" value="Genomic_DNA"/>
</dbReference>
<evidence type="ECO:0000256" key="3">
    <source>
        <dbReference type="ARBA" id="ARBA00022448"/>
    </source>
</evidence>
<evidence type="ECO:0000313" key="10">
    <source>
        <dbReference type="EMBL" id="SEC37780.1"/>
    </source>
</evidence>
<dbReference type="InterPro" id="IPR000060">
    <property type="entry name" value="BCCT_transptr"/>
</dbReference>
<dbReference type="NCBIfam" id="TIGR00842">
    <property type="entry name" value="bcct"/>
    <property type="match status" value="1"/>
</dbReference>
<name>A0A1H4S0T9_9ACTN</name>
<dbReference type="RefSeq" id="WP_090969119.1">
    <property type="nucleotide sequence ID" value="NZ_FNRT01000002.1"/>
</dbReference>
<evidence type="ECO:0000256" key="7">
    <source>
        <dbReference type="ARBA" id="ARBA00023136"/>
    </source>
</evidence>
<feature type="transmembrane region" description="Helical" evidence="9">
    <location>
        <begin position="250"/>
        <end position="271"/>
    </location>
</feature>
<dbReference type="PANTHER" id="PTHR30047:SF7">
    <property type="entry name" value="HIGH-AFFINITY CHOLINE TRANSPORT PROTEIN"/>
    <property type="match status" value="1"/>
</dbReference>
<feature type="transmembrane region" description="Helical" evidence="9">
    <location>
        <begin position="166"/>
        <end position="184"/>
    </location>
</feature>
<evidence type="ECO:0000256" key="8">
    <source>
        <dbReference type="SAM" id="MobiDB-lite"/>
    </source>
</evidence>
<comment type="subcellular location">
    <subcellularLocation>
        <location evidence="1">Cell membrane</location>
        <topology evidence="1">Multi-pass membrane protein</topology>
    </subcellularLocation>
</comment>
<evidence type="ECO:0000256" key="9">
    <source>
        <dbReference type="SAM" id="Phobius"/>
    </source>
</evidence>
<feature type="transmembrane region" description="Helical" evidence="9">
    <location>
        <begin position="423"/>
        <end position="443"/>
    </location>
</feature>
<feature type="transmembrane region" description="Helical" evidence="9">
    <location>
        <begin position="464"/>
        <end position="482"/>
    </location>
</feature>
<dbReference type="PANTHER" id="PTHR30047">
    <property type="entry name" value="HIGH-AFFINITY CHOLINE TRANSPORT PROTEIN-RELATED"/>
    <property type="match status" value="1"/>
</dbReference>
<keyword evidence="6 9" id="KW-1133">Transmembrane helix</keyword>
<gene>
    <name evidence="10" type="ORF">SAMN04489844_2183</name>
</gene>
<keyword evidence="7 9" id="KW-0472">Membrane</keyword>
<dbReference type="AlphaFoldDB" id="A0A1H4S0T9"/>
<evidence type="ECO:0000256" key="2">
    <source>
        <dbReference type="ARBA" id="ARBA00005658"/>
    </source>
</evidence>